<organism evidence="2 3">
    <name type="scientific">Falsiruegeria litorea R37</name>
    <dbReference type="NCBI Taxonomy" id="1200284"/>
    <lineage>
        <taxon>Bacteria</taxon>
        <taxon>Pseudomonadati</taxon>
        <taxon>Pseudomonadota</taxon>
        <taxon>Alphaproteobacteria</taxon>
        <taxon>Rhodobacterales</taxon>
        <taxon>Roseobacteraceae</taxon>
        <taxon>Falsiruegeria</taxon>
    </lineage>
</organism>
<sequence length="485" mass="53514">MSRANKLILFVTDNHARDFLGAAGHPIVQTPNLDRLAARGVRFENAYAATTLCCPSRAAMATGRYPHQTGYWDNATMYDGRIKTWHHYLRDAQVPVTAIGKLHYRSAEDDNGFAEEIHTMHVVDGIGSPLTLLRATEDGVPSRSGHKAIYGNSGPGETDYQTYDHQITERAIDWLREKANTPEPWVLIVSYPSPHPPFRAVQKIREQYAPADMPLPPTWDAEDQYDHPAMAYLAWMNQLSDGLDESFLRTAYAGYCALITHTDAEIGKVMDAAEDLGLNGSTHMIYTSDHGEAIGAHGILGKANLYEHSAGVPLIMAGPDVPQGRAVGDCVSHVDLCPTMLELYDIPTEDEDLAGCSLLQVIDGRIEPRPGFSEYHAMGSVNSSFMIRFGNWKLIYHVDMRNQLFDLDADPWEAQDLLAAGQSHPKEVELVSLLKGFIDPEETDARSKADQRARIEDLGGLEVVRNAGSIAASPIPGKEVKLEKI</sequence>
<evidence type="ECO:0000313" key="2">
    <source>
        <dbReference type="EMBL" id="SLN63209.1"/>
    </source>
</evidence>
<dbReference type="GO" id="GO:0047753">
    <property type="term" value="F:choline-sulfatase activity"/>
    <property type="evidence" value="ECO:0007669"/>
    <property type="project" value="UniProtKB-EC"/>
</dbReference>
<dbReference type="EMBL" id="FWFO01000003">
    <property type="protein sequence ID" value="SLN63209.1"/>
    <property type="molecule type" value="Genomic_DNA"/>
</dbReference>
<dbReference type="GO" id="GO:0015024">
    <property type="term" value="F:glucuronate-2-sulfatase activity"/>
    <property type="evidence" value="ECO:0007669"/>
    <property type="project" value="TreeGrafter"/>
</dbReference>
<dbReference type="InterPro" id="IPR051849">
    <property type="entry name" value="GAG-degrading_sulfatase"/>
</dbReference>
<evidence type="ECO:0000313" key="3">
    <source>
        <dbReference type="Proteomes" id="UP000193077"/>
    </source>
</evidence>
<gene>
    <name evidence="2" type="primary">betC_8</name>
    <name evidence="2" type="ORF">TRL7639_03551</name>
</gene>
<feature type="domain" description="Sulfatase N-terminal" evidence="1">
    <location>
        <begin position="7"/>
        <end position="345"/>
    </location>
</feature>
<proteinExistence type="predicted"/>
<dbReference type="RefSeq" id="WP_085797188.1">
    <property type="nucleotide sequence ID" value="NZ_FWFO01000003.1"/>
</dbReference>
<dbReference type="PANTHER" id="PTHR46615:SF1">
    <property type="entry name" value="ARYLSULFATASE K"/>
    <property type="match status" value="1"/>
</dbReference>
<accession>A0A1Y5TJ65</accession>
<keyword evidence="2" id="KW-0378">Hydrolase</keyword>
<dbReference type="PANTHER" id="PTHR46615">
    <property type="entry name" value="ARYLSULFATASE K"/>
    <property type="match status" value="1"/>
</dbReference>
<dbReference type="SUPFAM" id="SSF53649">
    <property type="entry name" value="Alkaline phosphatase-like"/>
    <property type="match status" value="1"/>
</dbReference>
<dbReference type="EC" id="3.1.6.6" evidence="2"/>
<protein>
    <submittedName>
        <fullName evidence="2">Choline-sulfatase</fullName>
        <ecNumber evidence="2">3.1.6.6</ecNumber>
    </submittedName>
</protein>
<evidence type="ECO:0000259" key="1">
    <source>
        <dbReference type="Pfam" id="PF00884"/>
    </source>
</evidence>
<keyword evidence="3" id="KW-1185">Reference proteome</keyword>
<dbReference type="InterPro" id="IPR000917">
    <property type="entry name" value="Sulfatase_N"/>
</dbReference>
<reference evidence="2 3" key="1">
    <citation type="submission" date="2017-03" db="EMBL/GenBank/DDBJ databases">
        <authorList>
            <person name="Afonso C.L."/>
            <person name="Miller P.J."/>
            <person name="Scott M.A."/>
            <person name="Spackman E."/>
            <person name="Goraichik I."/>
            <person name="Dimitrov K.M."/>
            <person name="Suarez D.L."/>
            <person name="Swayne D.E."/>
        </authorList>
    </citation>
    <scope>NUCLEOTIDE SEQUENCE [LARGE SCALE GENOMIC DNA]</scope>
    <source>
        <strain evidence="2 3">CECT 7639</strain>
    </source>
</reference>
<dbReference type="Gene3D" id="3.40.720.10">
    <property type="entry name" value="Alkaline Phosphatase, subunit A"/>
    <property type="match status" value="1"/>
</dbReference>
<dbReference type="OrthoDB" id="9795675at2"/>
<name>A0A1Y5TJ65_9RHOB</name>
<dbReference type="GO" id="GO:0004065">
    <property type="term" value="F:arylsulfatase activity"/>
    <property type="evidence" value="ECO:0007669"/>
    <property type="project" value="TreeGrafter"/>
</dbReference>
<dbReference type="CDD" id="cd16037">
    <property type="entry name" value="sulfatase_like"/>
    <property type="match status" value="1"/>
</dbReference>
<dbReference type="Pfam" id="PF00884">
    <property type="entry name" value="Sulfatase"/>
    <property type="match status" value="1"/>
</dbReference>
<dbReference type="Proteomes" id="UP000193077">
    <property type="component" value="Unassembled WGS sequence"/>
</dbReference>
<dbReference type="AlphaFoldDB" id="A0A1Y5TJ65"/>
<dbReference type="InterPro" id="IPR017850">
    <property type="entry name" value="Alkaline_phosphatase_core_sf"/>
</dbReference>